<keyword evidence="7" id="KW-0028">Amino-acid biosynthesis</keyword>
<dbReference type="NCBIfam" id="NF003806">
    <property type="entry name" value="PRK05395.1-3"/>
    <property type="match status" value="1"/>
</dbReference>
<evidence type="ECO:0000313" key="11">
    <source>
        <dbReference type="EMBL" id="MSS57954.1"/>
    </source>
</evidence>
<dbReference type="EMBL" id="VUMN01000005">
    <property type="protein sequence ID" value="MSS57954.1"/>
    <property type="molecule type" value="Genomic_DNA"/>
</dbReference>
<dbReference type="GO" id="GO:0009073">
    <property type="term" value="P:aromatic amino acid family biosynthetic process"/>
    <property type="evidence" value="ECO:0007669"/>
    <property type="project" value="UniProtKB-KW"/>
</dbReference>
<dbReference type="GO" id="GO:0009423">
    <property type="term" value="P:chorismate biosynthetic process"/>
    <property type="evidence" value="ECO:0007669"/>
    <property type="project" value="UniProtKB-UniRule"/>
</dbReference>
<dbReference type="Pfam" id="PF01220">
    <property type="entry name" value="DHquinase_II"/>
    <property type="match status" value="1"/>
</dbReference>
<dbReference type="HAMAP" id="MF_00169">
    <property type="entry name" value="AroQ"/>
    <property type="match status" value="1"/>
</dbReference>
<feature type="active site" description="Proton donor" evidence="7 8">
    <location>
        <position position="102"/>
    </location>
</feature>
<keyword evidence="7" id="KW-0057">Aromatic amino acid biosynthesis</keyword>
<dbReference type="CDD" id="cd00466">
    <property type="entry name" value="DHQase_II"/>
    <property type="match status" value="1"/>
</dbReference>
<sequence>MKKIMVLNGPNLNMLGIREKNLYGKGSYEDLVAFLKEEAGKRGIEADCRQSNHEGDLVDWIQEAYFSHMLGVVINPGAYTHTSIALADAVKAIAPVPVVEVHITDISSREDFRHISYEAPYCLTQIKGHGWAGYAEGMDAILKAENEH</sequence>
<dbReference type="PANTHER" id="PTHR21272">
    <property type="entry name" value="CATABOLIC 3-DEHYDROQUINASE"/>
    <property type="match status" value="1"/>
</dbReference>
<dbReference type="NCBIfam" id="NF003805">
    <property type="entry name" value="PRK05395.1-2"/>
    <property type="match status" value="1"/>
</dbReference>
<dbReference type="PROSITE" id="PS01029">
    <property type="entry name" value="DEHYDROQUINASE_II"/>
    <property type="match status" value="1"/>
</dbReference>
<feature type="binding site" evidence="7 9">
    <location>
        <position position="81"/>
    </location>
    <ligand>
        <name>substrate</name>
    </ligand>
</feature>
<comment type="subunit">
    <text evidence="4 7">Homododecamer.</text>
</comment>
<feature type="binding site" evidence="7 9">
    <location>
        <position position="75"/>
    </location>
    <ligand>
        <name>substrate</name>
    </ligand>
</feature>
<feature type="site" description="Transition state stabilizer" evidence="7 10">
    <location>
        <position position="18"/>
    </location>
</feature>
<dbReference type="Gene3D" id="3.40.50.9100">
    <property type="entry name" value="Dehydroquinase, class II"/>
    <property type="match status" value="1"/>
</dbReference>
<comment type="function">
    <text evidence="7">Catalyzes a trans-dehydration via an enolate intermediate.</text>
</comment>
<comment type="catalytic activity">
    <reaction evidence="1 7">
        <text>3-dehydroquinate = 3-dehydroshikimate + H2O</text>
        <dbReference type="Rhea" id="RHEA:21096"/>
        <dbReference type="ChEBI" id="CHEBI:15377"/>
        <dbReference type="ChEBI" id="CHEBI:16630"/>
        <dbReference type="ChEBI" id="CHEBI:32364"/>
        <dbReference type="EC" id="4.2.1.10"/>
    </reaction>
</comment>
<evidence type="ECO:0000256" key="7">
    <source>
        <dbReference type="HAMAP-Rule" id="MF_00169"/>
    </source>
</evidence>
<organism evidence="11 12">
    <name type="scientific">Stecheria intestinalis</name>
    <dbReference type="NCBI Taxonomy" id="2606630"/>
    <lineage>
        <taxon>Bacteria</taxon>
        <taxon>Bacillati</taxon>
        <taxon>Bacillota</taxon>
        <taxon>Erysipelotrichia</taxon>
        <taxon>Erysipelotrichales</taxon>
        <taxon>Erysipelotrichaceae</taxon>
        <taxon>Stecheria</taxon>
    </lineage>
</organism>
<keyword evidence="6 7" id="KW-0456">Lyase</keyword>
<gene>
    <name evidence="7" type="primary">aroQ</name>
    <name evidence="11" type="ORF">FYJ51_03440</name>
</gene>
<comment type="pathway">
    <text evidence="2 7">Metabolic intermediate biosynthesis; chorismate biosynthesis; chorismate from D-erythrose 4-phosphate and phosphoenolpyruvate: step 3/7.</text>
</comment>
<evidence type="ECO:0000256" key="8">
    <source>
        <dbReference type="PIRSR" id="PIRSR001399-1"/>
    </source>
</evidence>
<dbReference type="InterPro" id="IPR018509">
    <property type="entry name" value="DHquinase_II_CS"/>
</dbReference>
<evidence type="ECO:0000256" key="1">
    <source>
        <dbReference type="ARBA" id="ARBA00001864"/>
    </source>
</evidence>
<feature type="binding site" evidence="7 9">
    <location>
        <begin position="103"/>
        <end position="104"/>
    </location>
    <ligand>
        <name>substrate</name>
    </ligand>
</feature>
<dbReference type="UniPathway" id="UPA00053">
    <property type="reaction ID" value="UER00086"/>
</dbReference>
<dbReference type="Proteomes" id="UP000461880">
    <property type="component" value="Unassembled WGS sequence"/>
</dbReference>
<keyword evidence="12" id="KW-1185">Reference proteome</keyword>
<dbReference type="PIRSF" id="PIRSF001399">
    <property type="entry name" value="DHquinase_II"/>
    <property type="match status" value="1"/>
</dbReference>
<evidence type="ECO:0000256" key="3">
    <source>
        <dbReference type="ARBA" id="ARBA00011037"/>
    </source>
</evidence>
<evidence type="ECO:0000256" key="9">
    <source>
        <dbReference type="PIRSR" id="PIRSR001399-2"/>
    </source>
</evidence>
<reference evidence="11 12" key="1">
    <citation type="submission" date="2019-08" db="EMBL/GenBank/DDBJ databases">
        <title>In-depth cultivation of the pig gut microbiome towards novel bacterial diversity and tailored functional studies.</title>
        <authorList>
            <person name="Wylensek D."/>
            <person name="Hitch T.C.A."/>
            <person name="Clavel T."/>
        </authorList>
    </citation>
    <scope>NUCLEOTIDE SEQUENCE [LARGE SCALE GENOMIC DNA]</scope>
    <source>
        <strain evidence="11 12">Oil+RF-744-GAM-WT-6</strain>
    </source>
</reference>
<evidence type="ECO:0000256" key="10">
    <source>
        <dbReference type="PIRSR" id="PIRSR001399-3"/>
    </source>
</evidence>
<name>A0A7X2NR24_9FIRM</name>
<feature type="active site" description="Proton acceptor" evidence="7 8">
    <location>
        <position position="23"/>
    </location>
</feature>
<evidence type="ECO:0000256" key="4">
    <source>
        <dbReference type="ARBA" id="ARBA00011193"/>
    </source>
</evidence>
<dbReference type="SUPFAM" id="SSF52304">
    <property type="entry name" value="Type II 3-dehydroquinate dehydratase"/>
    <property type="match status" value="1"/>
</dbReference>
<dbReference type="NCBIfam" id="NF003807">
    <property type="entry name" value="PRK05395.1-4"/>
    <property type="match status" value="1"/>
</dbReference>
<accession>A0A7X2NR24</accession>
<evidence type="ECO:0000256" key="6">
    <source>
        <dbReference type="ARBA" id="ARBA00023239"/>
    </source>
</evidence>
<dbReference type="RefSeq" id="WP_154503239.1">
    <property type="nucleotide sequence ID" value="NZ_VUMN01000005.1"/>
</dbReference>
<feature type="binding site" evidence="7 9">
    <location>
        <position position="113"/>
    </location>
    <ligand>
        <name>substrate</name>
    </ligand>
</feature>
<comment type="caution">
    <text evidence="11">The sequence shown here is derived from an EMBL/GenBank/DDBJ whole genome shotgun (WGS) entry which is preliminary data.</text>
</comment>
<dbReference type="GO" id="GO:0003855">
    <property type="term" value="F:3-dehydroquinate dehydratase activity"/>
    <property type="evidence" value="ECO:0007669"/>
    <property type="project" value="UniProtKB-UniRule"/>
</dbReference>
<protein>
    <recommendedName>
        <fullName evidence="5 7">3-dehydroquinate dehydratase</fullName>
        <shortName evidence="7">3-dehydroquinase</shortName>
        <ecNumber evidence="5 7">4.2.1.10</ecNumber>
    </recommendedName>
    <alternativeName>
        <fullName evidence="7">Type II DHQase</fullName>
    </alternativeName>
</protein>
<dbReference type="GO" id="GO:0019631">
    <property type="term" value="P:quinate catabolic process"/>
    <property type="evidence" value="ECO:0007669"/>
    <property type="project" value="TreeGrafter"/>
</dbReference>
<dbReference type="PANTHER" id="PTHR21272:SF3">
    <property type="entry name" value="CATABOLIC 3-DEHYDROQUINASE"/>
    <property type="match status" value="1"/>
</dbReference>
<dbReference type="AlphaFoldDB" id="A0A7X2NR24"/>
<dbReference type="InterPro" id="IPR001874">
    <property type="entry name" value="DHquinase_II"/>
</dbReference>
<evidence type="ECO:0000256" key="5">
    <source>
        <dbReference type="ARBA" id="ARBA00012060"/>
    </source>
</evidence>
<dbReference type="InterPro" id="IPR036441">
    <property type="entry name" value="DHquinase_II_sf"/>
</dbReference>
<evidence type="ECO:0000256" key="2">
    <source>
        <dbReference type="ARBA" id="ARBA00004902"/>
    </source>
</evidence>
<comment type="similarity">
    <text evidence="3 7">Belongs to the type-II 3-dehydroquinase family.</text>
</comment>
<dbReference type="EC" id="4.2.1.10" evidence="5 7"/>
<feature type="binding site" evidence="7 9">
    <location>
        <position position="88"/>
    </location>
    <ligand>
        <name>substrate</name>
    </ligand>
</feature>
<dbReference type="GO" id="GO:0008652">
    <property type="term" value="P:amino acid biosynthetic process"/>
    <property type="evidence" value="ECO:0007669"/>
    <property type="project" value="UniProtKB-KW"/>
</dbReference>
<evidence type="ECO:0000313" key="12">
    <source>
        <dbReference type="Proteomes" id="UP000461880"/>
    </source>
</evidence>
<proteinExistence type="inferred from homology"/>